<comment type="caution">
    <text evidence="9">The sequence shown here is derived from an EMBL/GenBank/DDBJ whole genome shotgun (WGS) entry which is preliminary data.</text>
</comment>
<accession>A0A7V3YIB7</accession>
<name>A0A7V3YIB7_9BACT</name>
<evidence type="ECO:0000313" key="9">
    <source>
        <dbReference type="EMBL" id="HGI31521.1"/>
    </source>
</evidence>
<dbReference type="InterPro" id="IPR020846">
    <property type="entry name" value="MFS_dom"/>
</dbReference>
<evidence type="ECO:0000256" key="6">
    <source>
        <dbReference type="ARBA" id="ARBA00023136"/>
    </source>
</evidence>
<gene>
    <name evidence="9" type="ORF">ENV30_09510</name>
</gene>
<feature type="transmembrane region" description="Helical" evidence="7">
    <location>
        <begin position="290"/>
        <end position="313"/>
    </location>
</feature>
<evidence type="ECO:0000256" key="3">
    <source>
        <dbReference type="ARBA" id="ARBA00022448"/>
    </source>
</evidence>
<dbReference type="SUPFAM" id="SSF103473">
    <property type="entry name" value="MFS general substrate transporter"/>
    <property type="match status" value="1"/>
</dbReference>
<dbReference type="GO" id="GO:0012505">
    <property type="term" value="C:endomembrane system"/>
    <property type="evidence" value="ECO:0007669"/>
    <property type="project" value="UniProtKB-SubCell"/>
</dbReference>
<feature type="transmembrane region" description="Helical" evidence="7">
    <location>
        <begin position="262"/>
        <end position="284"/>
    </location>
</feature>
<feature type="transmembrane region" description="Helical" evidence="7">
    <location>
        <begin position="71"/>
        <end position="89"/>
    </location>
</feature>
<organism evidence="9">
    <name type="scientific">Candidatus Caldatribacterium californiense</name>
    <dbReference type="NCBI Taxonomy" id="1454726"/>
    <lineage>
        <taxon>Bacteria</taxon>
        <taxon>Pseudomonadati</taxon>
        <taxon>Atribacterota</taxon>
        <taxon>Atribacteria</taxon>
        <taxon>Atribacterales</taxon>
        <taxon>Candidatus Caldatribacteriaceae</taxon>
        <taxon>Candidatus Caldatribacterium</taxon>
    </lineage>
</organism>
<dbReference type="EMBL" id="DTFV01000134">
    <property type="protein sequence ID" value="HGI31521.1"/>
    <property type="molecule type" value="Genomic_DNA"/>
</dbReference>
<dbReference type="AlphaFoldDB" id="A0A7V3YIB7"/>
<evidence type="ECO:0000256" key="5">
    <source>
        <dbReference type="ARBA" id="ARBA00022989"/>
    </source>
</evidence>
<feature type="transmembrane region" description="Helical" evidence="7">
    <location>
        <begin position="95"/>
        <end position="117"/>
    </location>
</feature>
<keyword evidence="5 7" id="KW-1133">Transmembrane helix</keyword>
<dbReference type="InterPro" id="IPR036259">
    <property type="entry name" value="MFS_trans_sf"/>
</dbReference>
<evidence type="ECO:0000256" key="7">
    <source>
        <dbReference type="SAM" id="Phobius"/>
    </source>
</evidence>
<dbReference type="InterPro" id="IPR011701">
    <property type="entry name" value="MFS"/>
</dbReference>
<feature type="transmembrane region" description="Helical" evidence="7">
    <location>
        <begin position="325"/>
        <end position="345"/>
    </location>
</feature>
<comment type="similarity">
    <text evidence="2">Belongs to the major facilitator superfamily.</text>
</comment>
<comment type="subcellular location">
    <subcellularLocation>
        <location evidence="1">Endomembrane system</location>
        <topology evidence="1">Multi-pass membrane protein</topology>
    </subcellularLocation>
</comment>
<feature type="transmembrane region" description="Helical" evidence="7">
    <location>
        <begin position="351"/>
        <end position="370"/>
    </location>
</feature>
<feature type="domain" description="Major facilitator superfamily (MFS) profile" evidence="8">
    <location>
        <begin position="6"/>
        <end position="378"/>
    </location>
</feature>
<feature type="transmembrane region" description="Helical" evidence="7">
    <location>
        <begin position="45"/>
        <end position="64"/>
    </location>
</feature>
<evidence type="ECO:0000256" key="4">
    <source>
        <dbReference type="ARBA" id="ARBA00022692"/>
    </source>
</evidence>
<dbReference type="Gene3D" id="1.20.1250.20">
    <property type="entry name" value="MFS general substrate transporter like domains"/>
    <property type="match status" value="1"/>
</dbReference>
<dbReference type="GO" id="GO:0016020">
    <property type="term" value="C:membrane"/>
    <property type="evidence" value="ECO:0007669"/>
    <property type="project" value="TreeGrafter"/>
</dbReference>
<evidence type="ECO:0000256" key="2">
    <source>
        <dbReference type="ARBA" id="ARBA00008335"/>
    </source>
</evidence>
<dbReference type="PROSITE" id="PS50850">
    <property type="entry name" value="MFS"/>
    <property type="match status" value="1"/>
</dbReference>
<dbReference type="Pfam" id="PF07690">
    <property type="entry name" value="MFS_1"/>
    <property type="match status" value="1"/>
</dbReference>
<proteinExistence type="inferred from homology"/>
<protein>
    <submittedName>
        <fullName evidence="9">MFS transporter</fullName>
    </submittedName>
</protein>
<evidence type="ECO:0000256" key="1">
    <source>
        <dbReference type="ARBA" id="ARBA00004127"/>
    </source>
</evidence>
<sequence>MKRGVLLAPFFLALVVIGVGISGAGSVIPEIAERFSLPYALSGRVFFFQGLGYFLALILGGILGDFVFRGTVLRLGLLLAVLGFLGIAVGSSFSWLLFAFLVMGVGVGFVDCMVNPVAQSLFPERPGEVLNFIHAFFGLGSLLAPRLYAFLHTRGYGFQSLYGLVTGLVAVTAGLFFLPFIPRNVSAPPGSAVFRAFTRKTFLLLGGTMLLYAAGVSTFNGWLVTYLKSRGLPQVVGAVYLSYFWLGLLVGRFVLASFSERAGYLTLMRTNALGGALGIALFLLSGTSSFLAPLLLFFAGFSLSTLIPLTLTYAMTTFPEVSSTASGWVLFNNGLGTFLFPWLFGFVGGRFGFAVVLAAVPCALLGVFLFQQLLVRTGRRIPEEKGAVTCADRRP</sequence>
<dbReference type="PANTHER" id="PTHR23514">
    <property type="entry name" value="BYPASS OF STOP CODON PROTEIN 6"/>
    <property type="match status" value="1"/>
</dbReference>
<reference evidence="9" key="1">
    <citation type="journal article" date="2020" name="mSystems">
        <title>Genome- and Community-Level Interaction Insights into Carbon Utilization and Element Cycling Functions of Hydrothermarchaeota in Hydrothermal Sediment.</title>
        <authorList>
            <person name="Zhou Z."/>
            <person name="Liu Y."/>
            <person name="Xu W."/>
            <person name="Pan J."/>
            <person name="Luo Z.H."/>
            <person name="Li M."/>
        </authorList>
    </citation>
    <scope>NUCLEOTIDE SEQUENCE [LARGE SCALE GENOMIC DNA]</scope>
    <source>
        <strain evidence="9">SpSt-747</strain>
    </source>
</reference>
<dbReference type="GO" id="GO:0022857">
    <property type="term" value="F:transmembrane transporter activity"/>
    <property type="evidence" value="ECO:0007669"/>
    <property type="project" value="InterPro"/>
</dbReference>
<evidence type="ECO:0000259" key="8">
    <source>
        <dbReference type="PROSITE" id="PS50850"/>
    </source>
</evidence>
<dbReference type="InterPro" id="IPR051788">
    <property type="entry name" value="MFS_Transporter"/>
</dbReference>
<keyword evidence="6 7" id="KW-0472">Membrane</keyword>
<keyword evidence="4 7" id="KW-0812">Transmembrane</keyword>
<keyword evidence="3" id="KW-0813">Transport</keyword>
<feature type="transmembrane region" description="Helical" evidence="7">
    <location>
        <begin position="129"/>
        <end position="149"/>
    </location>
</feature>
<feature type="transmembrane region" description="Helical" evidence="7">
    <location>
        <begin position="161"/>
        <end position="181"/>
    </location>
</feature>
<feature type="transmembrane region" description="Helical" evidence="7">
    <location>
        <begin position="235"/>
        <end position="255"/>
    </location>
</feature>
<feature type="transmembrane region" description="Helical" evidence="7">
    <location>
        <begin position="202"/>
        <end position="223"/>
    </location>
</feature>
<dbReference type="PANTHER" id="PTHR23514:SF3">
    <property type="entry name" value="BYPASS OF STOP CODON PROTEIN 6"/>
    <property type="match status" value="1"/>
</dbReference>